<dbReference type="FunFam" id="3.40.50.1370:FF:000015">
    <property type="entry name" value="ornithine carbamoyltransferase, chloroplastic"/>
    <property type="match status" value="1"/>
</dbReference>
<evidence type="ECO:0000256" key="3">
    <source>
        <dbReference type="ARBA" id="ARBA00013007"/>
    </source>
</evidence>
<reference evidence="14 15" key="1">
    <citation type="journal article" date="2014" name="Nat. Commun.">
        <title>Klebsormidium flaccidum genome reveals primary factors for plant terrestrial adaptation.</title>
        <authorList>
            <person name="Hori K."/>
            <person name="Maruyama F."/>
            <person name="Fujisawa T."/>
            <person name="Togashi T."/>
            <person name="Yamamoto N."/>
            <person name="Seo M."/>
            <person name="Sato S."/>
            <person name="Yamada T."/>
            <person name="Mori H."/>
            <person name="Tajima N."/>
            <person name="Moriyama T."/>
            <person name="Ikeuchi M."/>
            <person name="Watanabe M."/>
            <person name="Wada H."/>
            <person name="Kobayashi K."/>
            <person name="Saito M."/>
            <person name="Masuda T."/>
            <person name="Sasaki-Sekimoto Y."/>
            <person name="Mashiguchi K."/>
            <person name="Awai K."/>
            <person name="Shimojima M."/>
            <person name="Masuda S."/>
            <person name="Iwai M."/>
            <person name="Nobusawa T."/>
            <person name="Narise T."/>
            <person name="Kondo S."/>
            <person name="Saito H."/>
            <person name="Sato R."/>
            <person name="Murakawa M."/>
            <person name="Ihara Y."/>
            <person name="Oshima-Yamada Y."/>
            <person name="Ohtaka K."/>
            <person name="Satoh M."/>
            <person name="Sonobe K."/>
            <person name="Ishii M."/>
            <person name="Ohtani R."/>
            <person name="Kanamori-Sato M."/>
            <person name="Honoki R."/>
            <person name="Miyazaki D."/>
            <person name="Mochizuki H."/>
            <person name="Umetsu J."/>
            <person name="Higashi K."/>
            <person name="Shibata D."/>
            <person name="Kamiya Y."/>
            <person name="Sato N."/>
            <person name="Nakamura Y."/>
            <person name="Tabata S."/>
            <person name="Ida S."/>
            <person name="Kurokawa K."/>
            <person name="Ohta H."/>
        </authorList>
    </citation>
    <scope>NUCLEOTIDE SEQUENCE [LARGE SCALE GENOMIC DNA]</scope>
    <source>
        <strain evidence="14 15">NIES-2285</strain>
    </source>
</reference>
<dbReference type="Pfam" id="PF02729">
    <property type="entry name" value="OTCace_N"/>
    <property type="match status" value="1"/>
</dbReference>
<dbReference type="PANTHER" id="PTHR45753">
    <property type="entry name" value="ORNITHINE CARBAMOYLTRANSFERASE, MITOCHONDRIAL"/>
    <property type="match status" value="1"/>
</dbReference>
<dbReference type="GO" id="GO:0004585">
    <property type="term" value="F:ornithine carbamoyltransferase activity"/>
    <property type="evidence" value="ECO:0000318"/>
    <property type="project" value="GO_Central"/>
</dbReference>
<dbReference type="EMBL" id="DF237059">
    <property type="protein sequence ID" value="GAQ82402.1"/>
    <property type="molecule type" value="Genomic_DNA"/>
</dbReference>
<dbReference type="Pfam" id="PF00185">
    <property type="entry name" value="OTCace"/>
    <property type="match status" value="1"/>
</dbReference>
<keyword evidence="4" id="KW-0150">Chloroplast</keyword>
<dbReference type="PRINTS" id="PR00102">
    <property type="entry name" value="OTCASE"/>
</dbReference>
<comment type="similarity">
    <text evidence="2">Belongs to the aspartate/ornithine carbamoyltransferase superfamily. OTCase family.</text>
</comment>
<keyword evidence="7" id="KW-0934">Plastid</keyword>
<dbReference type="InterPro" id="IPR006132">
    <property type="entry name" value="Asp/Orn_carbamoyltranf_P-bd"/>
</dbReference>
<evidence type="ECO:0000256" key="4">
    <source>
        <dbReference type="ARBA" id="ARBA00022528"/>
    </source>
</evidence>
<dbReference type="Proteomes" id="UP000054558">
    <property type="component" value="Unassembled WGS sequence"/>
</dbReference>
<keyword evidence="15" id="KW-1185">Reference proteome</keyword>
<keyword evidence="6" id="KW-0028">Amino-acid biosynthesis</keyword>
<dbReference type="NCBIfam" id="NF001986">
    <property type="entry name" value="PRK00779.1"/>
    <property type="match status" value="1"/>
</dbReference>
<dbReference type="InterPro" id="IPR002292">
    <property type="entry name" value="Orn/put_carbamltrans"/>
</dbReference>
<keyword evidence="5" id="KW-0055">Arginine biosynthesis</keyword>
<comment type="catalytic activity">
    <reaction evidence="10">
        <text>carbamoyl phosphate + L-ornithine = L-citrulline + phosphate + H(+)</text>
        <dbReference type="Rhea" id="RHEA:19513"/>
        <dbReference type="ChEBI" id="CHEBI:15378"/>
        <dbReference type="ChEBI" id="CHEBI:43474"/>
        <dbReference type="ChEBI" id="CHEBI:46911"/>
        <dbReference type="ChEBI" id="CHEBI:57743"/>
        <dbReference type="ChEBI" id="CHEBI:58228"/>
        <dbReference type="EC" id="2.1.3.3"/>
    </reaction>
</comment>
<feature type="domain" description="Aspartate/ornithine carbamoyltransferase carbamoyl-P binding" evidence="13">
    <location>
        <begin position="76"/>
        <end position="216"/>
    </location>
</feature>
<dbReference type="InterPro" id="IPR036901">
    <property type="entry name" value="Asp/Orn_carbamoylTrfase_sf"/>
</dbReference>
<evidence type="ECO:0000256" key="1">
    <source>
        <dbReference type="ARBA" id="ARBA00004229"/>
    </source>
</evidence>
<dbReference type="GO" id="GO:0019240">
    <property type="term" value="P:citrulline biosynthetic process"/>
    <property type="evidence" value="ECO:0000318"/>
    <property type="project" value="GO_Central"/>
</dbReference>
<keyword evidence="8 11" id="KW-0808">Transferase</keyword>
<dbReference type="GO" id="GO:0042450">
    <property type="term" value="P:L-arginine biosynthetic process via ornithine"/>
    <property type="evidence" value="ECO:0000318"/>
    <property type="project" value="GO_Central"/>
</dbReference>
<dbReference type="InterPro" id="IPR006131">
    <property type="entry name" value="Asp_carbamoyltransf_Asp/Orn-bd"/>
</dbReference>
<accession>A0A1Y1HXA5</accession>
<evidence type="ECO:0000256" key="9">
    <source>
        <dbReference type="ARBA" id="ARBA00022946"/>
    </source>
</evidence>
<evidence type="ECO:0000256" key="10">
    <source>
        <dbReference type="ARBA" id="ARBA00048772"/>
    </source>
</evidence>
<dbReference type="NCBIfam" id="TIGR00658">
    <property type="entry name" value="orni_carb_tr"/>
    <property type="match status" value="1"/>
</dbReference>
<dbReference type="InterPro" id="IPR006130">
    <property type="entry name" value="Asp/Orn_carbamoylTrfase"/>
</dbReference>
<dbReference type="AlphaFoldDB" id="A0A1Y1HXA5"/>
<evidence type="ECO:0000256" key="8">
    <source>
        <dbReference type="ARBA" id="ARBA00022679"/>
    </source>
</evidence>
<comment type="subcellular location">
    <subcellularLocation>
        <location evidence="1">Plastid</location>
        <location evidence="1">Chloroplast</location>
    </subcellularLocation>
</comment>
<evidence type="ECO:0000256" key="2">
    <source>
        <dbReference type="ARBA" id="ARBA00007805"/>
    </source>
</evidence>
<evidence type="ECO:0000256" key="7">
    <source>
        <dbReference type="ARBA" id="ARBA00022640"/>
    </source>
</evidence>
<evidence type="ECO:0000313" key="14">
    <source>
        <dbReference type="EMBL" id="GAQ82402.1"/>
    </source>
</evidence>
<dbReference type="GO" id="GO:0016597">
    <property type="term" value="F:amino acid binding"/>
    <property type="evidence" value="ECO:0007669"/>
    <property type="project" value="InterPro"/>
</dbReference>
<dbReference type="PRINTS" id="PR00100">
    <property type="entry name" value="AOTCASE"/>
</dbReference>
<dbReference type="FunFam" id="3.40.50.1370:FF:000008">
    <property type="entry name" value="Ornithine carbamoyltransferase"/>
    <property type="match status" value="1"/>
</dbReference>
<name>A0A1Y1HXA5_KLENI</name>
<dbReference type="PANTHER" id="PTHR45753:SF3">
    <property type="entry name" value="ORNITHINE TRANSCARBAMYLASE, MITOCHONDRIAL"/>
    <property type="match status" value="1"/>
</dbReference>
<feature type="domain" description="Aspartate/ornithine carbamoyltransferase Asp/Orn-binding" evidence="12">
    <location>
        <begin position="222"/>
        <end position="373"/>
    </location>
</feature>
<evidence type="ECO:0000313" key="15">
    <source>
        <dbReference type="Proteomes" id="UP000054558"/>
    </source>
</evidence>
<evidence type="ECO:0000256" key="6">
    <source>
        <dbReference type="ARBA" id="ARBA00022605"/>
    </source>
</evidence>
<dbReference type="InterPro" id="IPR024904">
    <property type="entry name" value="OTCase_ArgI"/>
</dbReference>
<protein>
    <recommendedName>
        <fullName evidence="3">ornithine carbamoyltransferase</fullName>
        <ecNumber evidence="3">2.1.3.3</ecNumber>
    </recommendedName>
</protein>
<proteinExistence type="inferred from homology"/>
<dbReference type="Gene3D" id="3.40.50.1370">
    <property type="entry name" value="Aspartate/ornithine carbamoyltransferase"/>
    <property type="match status" value="2"/>
</dbReference>
<keyword evidence="9" id="KW-0809">Transit peptide</keyword>
<dbReference type="STRING" id="105231.A0A1Y1HXA5"/>
<dbReference type="EC" id="2.1.3.3" evidence="3"/>
<organism evidence="14 15">
    <name type="scientific">Klebsormidium nitens</name>
    <name type="common">Green alga</name>
    <name type="synonym">Ulothrix nitens</name>
    <dbReference type="NCBI Taxonomy" id="105231"/>
    <lineage>
        <taxon>Eukaryota</taxon>
        <taxon>Viridiplantae</taxon>
        <taxon>Streptophyta</taxon>
        <taxon>Klebsormidiophyceae</taxon>
        <taxon>Klebsormidiales</taxon>
        <taxon>Klebsormidiaceae</taxon>
        <taxon>Klebsormidium</taxon>
    </lineage>
</organism>
<dbReference type="GO" id="GO:0009507">
    <property type="term" value="C:chloroplast"/>
    <property type="evidence" value="ECO:0007669"/>
    <property type="project" value="UniProtKB-SubCell"/>
</dbReference>
<dbReference type="SUPFAM" id="SSF53671">
    <property type="entry name" value="Aspartate/ornithine carbamoyltransferase"/>
    <property type="match status" value="1"/>
</dbReference>
<evidence type="ECO:0000256" key="5">
    <source>
        <dbReference type="ARBA" id="ARBA00022571"/>
    </source>
</evidence>
<evidence type="ECO:0000259" key="12">
    <source>
        <dbReference type="Pfam" id="PF00185"/>
    </source>
</evidence>
<evidence type="ECO:0000259" key="13">
    <source>
        <dbReference type="Pfam" id="PF02729"/>
    </source>
</evidence>
<dbReference type="OrthoDB" id="10252326at2759"/>
<gene>
    <name evidence="14" type="ORF">KFL_001100160</name>
</gene>
<evidence type="ECO:0000256" key="11">
    <source>
        <dbReference type="RuleBase" id="RU003634"/>
    </source>
</evidence>
<dbReference type="HAMAP" id="MF_01109">
    <property type="entry name" value="OTCase"/>
    <property type="match status" value="1"/>
</dbReference>
<sequence>MASSVLQLSCNCPLTSQSLSRRSSFSKCQGNLSDLSPTSIWGQRIPAHSRAALVRTQKVPHKQISAAAGGDSKPLSFIHIDDYPKETILKILERSKEVKAAITAYDHSYKPFADKTMAMIFTKPSMRTRVSFETGFYLLGGHAIYLDPKSIELGKREETRDIARVLSNYNDIIMARLFAHQDALDLAKYATVPVINGLTDYNHPCQIMADALTIQEVTGGLEGAKVVYVGDGNNIVHSWLRLAAIVPLHFVCACPRGFEPDAATVELARKAGVSKIEISNDPMEAVKDATVVYSDVWASMGQKEEAAARLSRFQGFQVNDEMMKRAGKDAYFMHCLPAERGKEVTDSVMEAPNSIVFQQAENRMHAQNGVMLHVMGC</sequence>
<dbReference type="OMA" id="DGNNVCN"/>